<gene>
    <name evidence="1" type="ORF">NQ318_000360</name>
</gene>
<organism evidence="1 2">
    <name type="scientific">Aromia moschata</name>
    <dbReference type="NCBI Taxonomy" id="1265417"/>
    <lineage>
        <taxon>Eukaryota</taxon>
        <taxon>Metazoa</taxon>
        <taxon>Ecdysozoa</taxon>
        <taxon>Arthropoda</taxon>
        <taxon>Hexapoda</taxon>
        <taxon>Insecta</taxon>
        <taxon>Pterygota</taxon>
        <taxon>Neoptera</taxon>
        <taxon>Endopterygota</taxon>
        <taxon>Coleoptera</taxon>
        <taxon>Polyphaga</taxon>
        <taxon>Cucujiformia</taxon>
        <taxon>Chrysomeloidea</taxon>
        <taxon>Cerambycidae</taxon>
        <taxon>Cerambycinae</taxon>
        <taxon>Callichromatini</taxon>
        <taxon>Aromia</taxon>
    </lineage>
</organism>
<dbReference type="PANTHER" id="PTHR47326:SF1">
    <property type="entry name" value="HTH PSQ-TYPE DOMAIN-CONTAINING PROTEIN"/>
    <property type="match status" value="1"/>
</dbReference>
<dbReference type="EMBL" id="JAPWTK010000902">
    <property type="protein sequence ID" value="KAJ8935287.1"/>
    <property type="molecule type" value="Genomic_DNA"/>
</dbReference>
<protein>
    <submittedName>
        <fullName evidence="1">Uncharacterized protein</fullName>
    </submittedName>
</protein>
<dbReference type="Proteomes" id="UP001162162">
    <property type="component" value="Unassembled WGS sequence"/>
</dbReference>
<dbReference type="PANTHER" id="PTHR47326">
    <property type="entry name" value="TRANSPOSABLE ELEMENT TC3 TRANSPOSASE-LIKE PROTEIN"/>
    <property type="match status" value="1"/>
</dbReference>
<reference evidence="1" key="1">
    <citation type="journal article" date="2023" name="Insect Mol. Biol.">
        <title>Genome sequencing provides insights into the evolution of gene families encoding plant cell wall-degrading enzymes in longhorned beetles.</title>
        <authorList>
            <person name="Shin N.R."/>
            <person name="Okamura Y."/>
            <person name="Kirsch R."/>
            <person name="Pauchet Y."/>
        </authorList>
    </citation>
    <scope>NUCLEOTIDE SEQUENCE</scope>
    <source>
        <strain evidence="1">AMC_N1</strain>
    </source>
</reference>
<comment type="caution">
    <text evidence="1">The sequence shown here is derived from an EMBL/GenBank/DDBJ whole genome shotgun (WGS) entry which is preliminary data.</text>
</comment>
<evidence type="ECO:0000313" key="2">
    <source>
        <dbReference type="Proteomes" id="UP001162162"/>
    </source>
</evidence>
<keyword evidence="2" id="KW-1185">Reference proteome</keyword>
<sequence length="203" mass="23046">MFNVQDQLDQDHLEVPVSDFLAYELPSQFKQPSKTGCIMTHDYGLASVSHRTVGLVIHHVIDGEGHTRDQKDSLRGMGLLSQDSCSQKLRTMGLIGVDLKLSAHEAQIYVVSNFVDTDPIRNFYNRLGETDLGKSRSEYSAVKILKKKCSIHYTPIQKLLPQDSPARLQFTQFLQNLQTENLDFLLTILFTDEAIFTRRGVFN</sequence>
<accession>A0AAV8X9C9</accession>
<proteinExistence type="predicted"/>
<dbReference type="AlphaFoldDB" id="A0AAV8X9C9"/>
<name>A0AAV8X9C9_9CUCU</name>
<evidence type="ECO:0000313" key="1">
    <source>
        <dbReference type="EMBL" id="KAJ8935287.1"/>
    </source>
</evidence>